<evidence type="ECO:0000256" key="6">
    <source>
        <dbReference type="ARBA" id="ARBA00023136"/>
    </source>
</evidence>
<sequence length="339" mass="36376">MQDLLNYVLLGQRVEQWFRAAAFIAGGFIAGKLCSWILALVLKHGASKTKSKLDDIVIAGLRLPLVLLITLGGIGLGLYQLVLSPPAALWADRILSIALILILAVGLNRIIGALILHYVPSKGRALIKGEAALQPVLRNFFETIVWIFAGVLILRKLGYNISALLAGLGLGGAALALASKDTLSNVFGSITVLVDKPFHINDRIKIGSYDGVITEIGIRTSRLRTLENRIVVIPNSLFAATPIENVSSAPHSKVSQTIQVKGDNSSEKIEEGLALLRELHKAVPGLEGPPVAALVSVGGLFCQISLIYNIAKNADYWATINGVNLETLRRFEGAGIRLM</sequence>
<dbReference type="EMBL" id="CP001843">
    <property type="protein sequence ID" value="AEF83977.1"/>
    <property type="molecule type" value="Genomic_DNA"/>
</dbReference>
<name>F5YH87_TREPZ</name>
<dbReference type="PANTHER" id="PTHR30566">
    <property type="entry name" value="YNAI-RELATED MECHANOSENSITIVE ION CHANNEL"/>
    <property type="match status" value="1"/>
</dbReference>
<keyword evidence="6 7" id="KW-0472">Membrane</keyword>
<dbReference type="Proteomes" id="UP000009223">
    <property type="component" value="Chromosome"/>
</dbReference>
<reference evidence="10 11" key="2">
    <citation type="journal article" date="2011" name="ISME J.">
        <title>RNA-seq reveals cooperative metabolic interactions between two termite-gut spirochete species in co-culture.</title>
        <authorList>
            <person name="Rosenthal A.Z."/>
            <person name="Matson E.G."/>
            <person name="Eldar A."/>
            <person name="Leadbetter J.R."/>
        </authorList>
    </citation>
    <scope>NUCLEOTIDE SEQUENCE [LARGE SCALE GENOMIC DNA]</scope>
    <source>
        <strain evidence="11">ATCC BAA-887 / DSM 12427 / ZAS-2</strain>
    </source>
</reference>
<dbReference type="InterPro" id="IPR010920">
    <property type="entry name" value="LSM_dom_sf"/>
</dbReference>
<keyword evidence="11" id="KW-1185">Reference proteome</keyword>
<evidence type="ECO:0000256" key="2">
    <source>
        <dbReference type="ARBA" id="ARBA00008017"/>
    </source>
</evidence>
<dbReference type="InterPro" id="IPR011014">
    <property type="entry name" value="MscS_channel_TM-2"/>
</dbReference>
<evidence type="ECO:0000256" key="5">
    <source>
        <dbReference type="ARBA" id="ARBA00022989"/>
    </source>
</evidence>
<dbReference type="STRING" id="545694.TREPR_1118"/>
<dbReference type="KEGG" id="tpi:TREPR_1118"/>
<organism evidence="10 11">
    <name type="scientific">Treponema primitia (strain ATCC BAA-887 / DSM 12427 / ZAS-2)</name>
    <dbReference type="NCBI Taxonomy" id="545694"/>
    <lineage>
        <taxon>Bacteria</taxon>
        <taxon>Pseudomonadati</taxon>
        <taxon>Spirochaetota</taxon>
        <taxon>Spirochaetia</taxon>
        <taxon>Spirochaetales</taxon>
        <taxon>Treponemataceae</taxon>
        <taxon>Treponema</taxon>
    </lineage>
</organism>
<dbReference type="RefSeq" id="WP_015708954.1">
    <property type="nucleotide sequence ID" value="NC_015578.1"/>
</dbReference>
<proteinExistence type="inferred from homology"/>
<dbReference type="SUPFAM" id="SSF50182">
    <property type="entry name" value="Sm-like ribonucleoproteins"/>
    <property type="match status" value="1"/>
</dbReference>
<keyword evidence="3" id="KW-1003">Cell membrane</keyword>
<dbReference type="SUPFAM" id="SSF82861">
    <property type="entry name" value="Mechanosensitive channel protein MscS (YggB), transmembrane region"/>
    <property type="match status" value="1"/>
</dbReference>
<evidence type="ECO:0000256" key="1">
    <source>
        <dbReference type="ARBA" id="ARBA00004651"/>
    </source>
</evidence>
<comment type="subcellular location">
    <subcellularLocation>
        <location evidence="1">Cell membrane</location>
        <topology evidence="1">Multi-pass membrane protein</topology>
    </subcellularLocation>
</comment>
<feature type="transmembrane region" description="Helical" evidence="7">
    <location>
        <begin position="63"/>
        <end position="82"/>
    </location>
</feature>
<dbReference type="Pfam" id="PF00924">
    <property type="entry name" value="MS_channel_2nd"/>
    <property type="match status" value="1"/>
</dbReference>
<dbReference type="GO" id="GO:0008381">
    <property type="term" value="F:mechanosensitive monoatomic ion channel activity"/>
    <property type="evidence" value="ECO:0007669"/>
    <property type="project" value="UniProtKB-ARBA"/>
</dbReference>
<dbReference type="PANTHER" id="PTHR30566:SF5">
    <property type="entry name" value="MECHANOSENSITIVE ION CHANNEL PROTEIN 1, MITOCHONDRIAL-RELATED"/>
    <property type="match status" value="1"/>
</dbReference>
<evidence type="ECO:0000313" key="10">
    <source>
        <dbReference type="EMBL" id="AEF83977.1"/>
    </source>
</evidence>
<keyword evidence="4 7" id="KW-0812">Transmembrane</keyword>
<dbReference type="InterPro" id="IPR049142">
    <property type="entry name" value="MS_channel_1st"/>
</dbReference>
<feature type="transmembrane region" description="Helical" evidence="7">
    <location>
        <begin position="94"/>
        <end position="116"/>
    </location>
</feature>
<evidence type="ECO:0000313" key="11">
    <source>
        <dbReference type="Proteomes" id="UP000009223"/>
    </source>
</evidence>
<gene>
    <name evidence="10" type="ordered locus">TREPR_1118</name>
</gene>
<dbReference type="HOGENOM" id="CLU_037945_0_4_12"/>
<protein>
    <submittedName>
        <fullName evidence="10">MscS Mechanosensitive ion channel</fullName>
    </submittedName>
</protein>
<evidence type="ECO:0000259" key="8">
    <source>
        <dbReference type="Pfam" id="PF00924"/>
    </source>
</evidence>
<dbReference type="Pfam" id="PF21088">
    <property type="entry name" value="MS_channel_1st"/>
    <property type="match status" value="1"/>
</dbReference>
<dbReference type="eggNOG" id="COG0668">
    <property type="taxonomic scope" value="Bacteria"/>
</dbReference>
<evidence type="ECO:0000256" key="7">
    <source>
        <dbReference type="SAM" id="Phobius"/>
    </source>
</evidence>
<feature type="domain" description="Mechanosensitive ion channel MscS" evidence="8">
    <location>
        <begin position="181"/>
        <end position="247"/>
    </location>
</feature>
<dbReference type="GO" id="GO:0005886">
    <property type="term" value="C:plasma membrane"/>
    <property type="evidence" value="ECO:0007669"/>
    <property type="project" value="UniProtKB-SubCell"/>
</dbReference>
<evidence type="ECO:0000256" key="3">
    <source>
        <dbReference type="ARBA" id="ARBA00022475"/>
    </source>
</evidence>
<dbReference type="AlphaFoldDB" id="F5YH87"/>
<keyword evidence="5 7" id="KW-1133">Transmembrane helix</keyword>
<dbReference type="Gene3D" id="2.30.30.60">
    <property type="match status" value="1"/>
</dbReference>
<feature type="domain" description="Mechanosensitive ion channel transmembrane helices 2/3" evidence="9">
    <location>
        <begin position="144"/>
        <end position="180"/>
    </location>
</feature>
<dbReference type="InterPro" id="IPR006685">
    <property type="entry name" value="MscS_channel_2nd"/>
</dbReference>
<feature type="transmembrane region" description="Helical" evidence="7">
    <location>
        <begin position="20"/>
        <end position="42"/>
    </location>
</feature>
<reference evidence="11" key="1">
    <citation type="submission" date="2009-12" db="EMBL/GenBank/DDBJ databases">
        <title>Complete sequence of Treponema primitia strain ZAS-2.</title>
        <authorList>
            <person name="Tetu S.G."/>
            <person name="Matson E."/>
            <person name="Ren Q."/>
            <person name="Seshadri R."/>
            <person name="Elbourne L."/>
            <person name="Hassan K.A."/>
            <person name="Durkin A."/>
            <person name="Radune D."/>
            <person name="Mohamoud Y."/>
            <person name="Shay R."/>
            <person name="Jin S."/>
            <person name="Zhang X."/>
            <person name="Lucey K."/>
            <person name="Ballor N.R."/>
            <person name="Ottesen E."/>
            <person name="Rosenthal R."/>
            <person name="Allen A."/>
            <person name="Leadbetter J.R."/>
            <person name="Paulsen I.T."/>
        </authorList>
    </citation>
    <scope>NUCLEOTIDE SEQUENCE [LARGE SCALE GENOMIC DNA]</scope>
    <source>
        <strain evidence="11">ATCC BAA-887 / DSM 12427 / ZAS-2</strain>
    </source>
</reference>
<dbReference type="InterPro" id="IPR023408">
    <property type="entry name" value="MscS_beta-dom_sf"/>
</dbReference>
<dbReference type="OrthoDB" id="9809206at2"/>
<comment type="similarity">
    <text evidence="2">Belongs to the MscS (TC 1.A.23) family.</text>
</comment>
<evidence type="ECO:0000259" key="9">
    <source>
        <dbReference type="Pfam" id="PF21088"/>
    </source>
</evidence>
<dbReference type="Gene3D" id="1.10.287.1260">
    <property type="match status" value="1"/>
</dbReference>
<accession>F5YH87</accession>
<evidence type="ECO:0000256" key="4">
    <source>
        <dbReference type="ARBA" id="ARBA00022692"/>
    </source>
</evidence>
<feature type="transmembrane region" description="Helical" evidence="7">
    <location>
        <begin position="160"/>
        <end position="178"/>
    </location>
</feature>